<organism evidence="3 4">
    <name type="scientific">Biomphalaria glabrata</name>
    <name type="common">Bloodfluke planorb</name>
    <name type="synonym">Freshwater snail</name>
    <dbReference type="NCBI Taxonomy" id="6526"/>
    <lineage>
        <taxon>Eukaryota</taxon>
        <taxon>Metazoa</taxon>
        <taxon>Spiralia</taxon>
        <taxon>Lophotrochozoa</taxon>
        <taxon>Mollusca</taxon>
        <taxon>Gastropoda</taxon>
        <taxon>Heterobranchia</taxon>
        <taxon>Euthyneura</taxon>
        <taxon>Panpulmonata</taxon>
        <taxon>Hygrophila</taxon>
        <taxon>Lymnaeoidea</taxon>
        <taxon>Planorbidae</taxon>
        <taxon>Biomphalaria</taxon>
    </lineage>
</organism>
<dbReference type="AlphaFoldDB" id="A0A9W2ZQ58"/>
<dbReference type="InterPro" id="IPR050951">
    <property type="entry name" value="Retrovirus_Pol_polyprotein"/>
</dbReference>
<gene>
    <name evidence="4" type="primary">LOC106074369</name>
</gene>
<dbReference type="PANTHER" id="PTHR37984">
    <property type="entry name" value="PROTEIN CBG26694"/>
    <property type="match status" value="1"/>
</dbReference>
<accession>A0A9W2ZQ58</accession>
<dbReference type="SUPFAM" id="SSF56672">
    <property type="entry name" value="DNA/RNA polymerases"/>
    <property type="match status" value="1"/>
</dbReference>
<dbReference type="RefSeq" id="XP_055877105.1">
    <property type="nucleotide sequence ID" value="XM_056021130.1"/>
</dbReference>
<protein>
    <submittedName>
        <fullName evidence="4">Uncharacterized protein LOC106074369</fullName>
    </submittedName>
</protein>
<dbReference type="OrthoDB" id="116078at2759"/>
<dbReference type="InterPro" id="IPR041577">
    <property type="entry name" value="RT_RNaseH_2"/>
</dbReference>
<dbReference type="Gene3D" id="3.90.20.10">
    <property type="match status" value="1"/>
</dbReference>
<dbReference type="Gene3D" id="3.10.20.370">
    <property type="match status" value="1"/>
</dbReference>
<keyword evidence="3" id="KW-1185">Reference proteome</keyword>
<reference evidence="4" key="1">
    <citation type="submission" date="2025-08" db="UniProtKB">
        <authorList>
            <consortium name="RefSeq"/>
        </authorList>
    </citation>
    <scope>IDENTIFICATION</scope>
</reference>
<evidence type="ECO:0000256" key="1">
    <source>
        <dbReference type="ARBA" id="ARBA00023268"/>
    </source>
</evidence>
<feature type="domain" description="Reverse transcriptase/retrotransposon-derived protein RNase H-like" evidence="2">
    <location>
        <begin position="194"/>
        <end position="292"/>
    </location>
</feature>
<dbReference type="GO" id="GO:0003824">
    <property type="term" value="F:catalytic activity"/>
    <property type="evidence" value="ECO:0007669"/>
    <property type="project" value="UniProtKB-KW"/>
</dbReference>
<dbReference type="PANTHER" id="PTHR37984:SF5">
    <property type="entry name" value="PROTEIN NYNRIN-LIKE"/>
    <property type="match status" value="1"/>
</dbReference>
<evidence type="ECO:0000259" key="2">
    <source>
        <dbReference type="Pfam" id="PF17919"/>
    </source>
</evidence>
<dbReference type="Gene3D" id="3.30.70.270">
    <property type="match status" value="1"/>
</dbReference>
<evidence type="ECO:0000313" key="4">
    <source>
        <dbReference type="RefSeq" id="XP_055877105.1"/>
    </source>
</evidence>
<evidence type="ECO:0000313" key="3">
    <source>
        <dbReference type="Proteomes" id="UP001165740"/>
    </source>
</evidence>
<keyword evidence="1" id="KW-0511">Multifunctional enzyme</keyword>
<dbReference type="CDD" id="cd09274">
    <property type="entry name" value="RNase_HI_RT_Ty3"/>
    <property type="match status" value="1"/>
</dbReference>
<dbReference type="InterPro" id="IPR043128">
    <property type="entry name" value="Rev_trsase/Diguanyl_cyclase"/>
</dbReference>
<sequence>MGAVLENIGSMREQLNSGLGNTNDKIDAMDSKTDVMESGIKTELLAMNQCVQAVEERITNIDEQMNQRVDAVEKVIDEIRYKLNRPDETLQELETDIERLAHLPDPTAAQDILEVIIIDAFIDELRDPKLKKSTRFSGKRRASEARVYALSYEAVKDASGALTRAEAWTSRRKNSHNLSEGALHLLTEQKQFIWTTECQQAFERLKNTLASSSILAYPIPGTTFILDTDASGTGIGAVLSQKVDETERVIAYFSRSFSKAERNYCVTRRELLAVVDAIKHFHKYLCGQTFTLRSDLASLQWLLSFKSPEGQVARWIERLKTYDFEIQHQKGQTHQNADALSRRPCKTECKHCRKVEEKEAVVDCHCLGVEASGPWSDEKIREDQLRDEDLAPILLMMEDEPRPDWQKISDRGTATKAYWAQWDSLKIVNGVLSVTG</sequence>
<dbReference type="Proteomes" id="UP001165740">
    <property type="component" value="Chromosome 2"/>
</dbReference>
<name>A0A9W2ZQ58_BIOGL</name>
<dbReference type="GeneID" id="106074369"/>
<dbReference type="Pfam" id="PF17919">
    <property type="entry name" value="RT_RNaseH_2"/>
    <property type="match status" value="1"/>
</dbReference>
<dbReference type="FunFam" id="3.10.20.370:FF:000001">
    <property type="entry name" value="Retrovirus-related Pol polyprotein from transposon 17.6-like protein"/>
    <property type="match status" value="1"/>
</dbReference>
<dbReference type="InterPro" id="IPR043502">
    <property type="entry name" value="DNA/RNA_pol_sf"/>
</dbReference>
<proteinExistence type="predicted"/>